<feature type="region of interest" description="Disordered" evidence="9">
    <location>
        <begin position="285"/>
        <end position="306"/>
    </location>
</feature>
<comment type="subcellular location">
    <subcellularLocation>
        <location evidence="1">Nucleus</location>
    </subcellularLocation>
</comment>
<dbReference type="AlphaFoldDB" id="A0AAV9UME6"/>
<evidence type="ECO:0000256" key="6">
    <source>
        <dbReference type="ARBA" id="ARBA00023163"/>
    </source>
</evidence>
<evidence type="ECO:0000256" key="8">
    <source>
        <dbReference type="PROSITE-ProRule" id="PRU00035"/>
    </source>
</evidence>
<feature type="domain" description="Bromo" evidence="10">
    <location>
        <begin position="59"/>
        <end position="127"/>
    </location>
</feature>
<dbReference type="PANTHER" id="PTHR16062">
    <property type="entry name" value="SWI/SNF-RELATED"/>
    <property type="match status" value="1"/>
</dbReference>
<dbReference type="GO" id="GO:0016586">
    <property type="term" value="C:RSC-type complex"/>
    <property type="evidence" value="ECO:0007669"/>
    <property type="project" value="InterPro"/>
</dbReference>
<dbReference type="InterPro" id="IPR036427">
    <property type="entry name" value="Bromodomain-like_sf"/>
</dbReference>
<dbReference type="GO" id="GO:0006338">
    <property type="term" value="P:chromatin remodeling"/>
    <property type="evidence" value="ECO:0007669"/>
    <property type="project" value="InterPro"/>
</dbReference>
<feature type="compositionally biased region" description="Low complexity" evidence="9">
    <location>
        <begin position="411"/>
        <end position="428"/>
    </location>
</feature>
<dbReference type="CDD" id="cd04369">
    <property type="entry name" value="Bromodomain"/>
    <property type="match status" value="2"/>
</dbReference>
<dbReference type="Pfam" id="PF00439">
    <property type="entry name" value="Bromodomain"/>
    <property type="match status" value="2"/>
</dbReference>
<keyword evidence="4" id="KW-0805">Transcription regulation</keyword>
<feature type="compositionally biased region" description="Basic and acidic residues" evidence="9">
    <location>
        <begin position="294"/>
        <end position="306"/>
    </location>
</feature>
<dbReference type="GO" id="GO:0003682">
    <property type="term" value="F:chromatin binding"/>
    <property type="evidence" value="ECO:0007669"/>
    <property type="project" value="TreeGrafter"/>
</dbReference>
<dbReference type="Proteomes" id="UP001375240">
    <property type="component" value="Unassembled WGS sequence"/>
</dbReference>
<feature type="compositionally biased region" description="Polar residues" evidence="9">
    <location>
        <begin position="342"/>
        <end position="357"/>
    </location>
</feature>
<dbReference type="InterPro" id="IPR054551">
    <property type="entry name" value="RSC4_Ig-like"/>
</dbReference>
<evidence type="ECO:0000313" key="12">
    <source>
        <dbReference type="Proteomes" id="UP001375240"/>
    </source>
</evidence>
<protein>
    <recommendedName>
        <fullName evidence="10">Bromo domain-containing protein</fullName>
    </recommendedName>
</protein>
<dbReference type="SUPFAM" id="SSF47370">
    <property type="entry name" value="Bromodomain"/>
    <property type="match status" value="2"/>
</dbReference>
<evidence type="ECO:0000256" key="9">
    <source>
        <dbReference type="SAM" id="MobiDB-lite"/>
    </source>
</evidence>
<dbReference type="InterPro" id="IPR018359">
    <property type="entry name" value="Bromodomain_CS"/>
</dbReference>
<feature type="region of interest" description="Disordered" evidence="9">
    <location>
        <begin position="1"/>
        <end position="36"/>
    </location>
</feature>
<dbReference type="PANTHER" id="PTHR16062:SF19">
    <property type="entry name" value="PROTEIN POLYBROMO-1"/>
    <property type="match status" value="1"/>
</dbReference>
<evidence type="ECO:0000259" key="10">
    <source>
        <dbReference type="PROSITE" id="PS50014"/>
    </source>
</evidence>
<evidence type="ECO:0000256" key="7">
    <source>
        <dbReference type="ARBA" id="ARBA00023242"/>
    </source>
</evidence>
<dbReference type="InterPro" id="IPR037382">
    <property type="entry name" value="Rsc/polybromo"/>
</dbReference>
<feature type="compositionally biased region" description="Low complexity" evidence="9">
    <location>
        <begin position="383"/>
        <end position="395"/>
    </location>
</feature>
<dbReference type="Pfam" id="PF22994">
    <property type="entry name" value="RSC4_Ig_like"/>
    <property type="match status" value="1"/>
</dbReference>
<evidence type="ECO:0000256" key="3">
    <source>
        <dbReference type="ARBA" id="ARBA00022853"/>
    </source>
</evidence>
<keyword evidence="7" id="KW-0539">Nucleus</keyword>
<name>A0AAV9UME6_9PEZI</name>
<dbReference type="SMART" id="SM00297">
    <property type="entry name" value="BROMO"/>
    <property type="match status" value="2"/>
</dbReference>
<evidence type="ECO:0000313" key="11">
    <source>
        <dbReference type="EMBL" id="KAK6344169.1"/>
    </source>
</evidence>
<feature type="region of interest" description="Disordered" evidence="9">
    <location>
        <begin position="324"/>
        <end position="433"/>
    </location>
</feature>
<proteinExistence type="predicted"/>
<dbReference type="PROSITE" id="PS00633">
    <property type="entry name" value="BROMODOMAIN_1"/>
    <property type="match status" value="1"/>
</dbReference>
<dbReference type="PRINTS" id="PR00503">
    <property type="entry name" value="BROMODOMAIN"/>
</dbReference>
<sequence>MGRPKRKEQSGSPAKESDSSKRRRQTSTPVSLEFSDGQSIAEFGRTALRQINEAKDSRRGQLIAADFQTVPTKDDLPGYHQIIKNPVALDTIESRLDSYKSVDDMLADFTLMETNAHTFNKSNSLIAQYATRIKTMVEEFASARNEKLKASANGNGQKSDEASQARYDEIRDAMLGVLDYALNNLKDSGGEHYAGDLFRVMVSKKKYPDYYKLIKRPMAISVIEKKLKSKEWPLESIVDNFEDDLWLMLDNAAEYNEPESEVMQDAKILEKFFLKRLPEERKKLGLPARTLPPENRKSDKEVKSEDVVMTNGIESTPRILLKMNGQKKADSPAASATDTSRHTTAVSTPAAMSTAQSPPVIPEQQAPSRITFKPPYSPHPNVASSASARNTSSISPMIQSASMGIPTPQLSRQSSNAAASASSATPSAPVAPMPKVPEYSEFTLGGPVGKDGMLTQPSLISGYSIRRRPGTSIDDSPIKGVRISTRAGCKAHWSAYIEPEETTFRSNSIFTIGARQAFIRIEPRLHPTIAATKKGYGIWVKHGNSYVPPHVSPDNKHGILHYWDLNLTVGRENVVEIICDMLRNDRPGKEAIEKAVFWMSIIVVANA</sequence>
<dbReference type="GO" id="GO:0006368">
    <property type="term" value="P:transcription elongation by RNA polymerase II"/>
    <property type="evidence" value="ECO:0007669"/>
    <property type="project" value="TreeGrafter"/>
</dbReference>
<dbReference type="Gene3D" id="1.20.920.10">
    <property type="entry name" value="Bromodomain-like"/>
    <property type="match status" value="2"/>
</dbReference>
<gene>
    <name evidence="11" type="ORF">TWF696_007811</name>
</gene>
<evidence type="ECO:0000256" key="5">
    <source>
        <dbReference type="ARBA" id="ARBA00023117"/>
    </source>
</evidence>
<dbReference type="InterPro" id="IPR001487">
    <property type="entry name" value="Bromodomain"/>
</dbReference>
<keyword evidence="2" id="KW-0677">Repeat</keyword>
<keyword evidence="5 8" id="KW-0103">Bromodomain</keyword>
<evidence type="ECO:0000256" key="2">
    <source>
        <dbReference type="ARBA" id="ARBA00022737"/>
    </source>
</evidence>
<evidence type="ECO:0000256" key="4">
    <source>
        <dbReference type="ARBA" id="ARBA00023015"/>
    </source>
</evidence>
<evidence type="ECO:0000256" key="1">
    <source>
        <dbReference type="ARBA" id="ARBA00004123"/>
    </source>
</evidence>
<keyword evidence="3" id="KW-0156">Chromatin regulator</keyword>
<organism evidence="11 12">
    <name type="scientific">Orbilia brochopaga</name>
    <dbReference type="NCBI Taxonomy" id="3140254"/>
    <lineage>
        <taxon>Eukaryota</taxon>
        <taxon>Fungi</taxon>
        <taxon>Dikarya</taxon>
        <taxon>Ascomycota</taxon>
        <taxon>Pezizomycotina</taxon>
        <taxon>Orbiliomycetes</taxon>
        <taxon>Orbiliales</taxon>
        <taxon>Orbiliaceae</taxon>
        <taxon>Orbilia</taxon>
    </lineage>
</organism>
<dbReference type="EMBL" id="JAVHNQ010000006">
    <property type="protein sequence ID" value="KAK6344169.1"/>
    <property type="molecule type" value="Genomic_DNA"/>
</dbReference>
<dbReference type="PROSITE" id="PS50014">
    <property type="entry name" value="BROMODOMAIN_2"/>
    <property type="match status" value="2"/>
</dbReference>
<keyword evidence="6" id="KW-0804">Transcription</keyword>
<keyword evidence="12" id="KW-1185">Reference proteome</keyword>
<reference evidence="11 12" key="1">
    <citation type="submission" date="2019-10" db="EMBL/GenBank/DDBJ databases">
        <authorList>
            <person name="Palmer J.M."/>
        </authorList>
    </citation>
    <scope>NUCLEOTIDE SEQUENCE [LARGE SCALE GENOMIC DNA]</scope>
    <source>
        <strain evidence="11 12">TWF696</strain>
    </source>
</reference>
<feature type="domain" description="Bromo" evidence="10">
    <location>
        <begin position="190"/>
        <end position="263"/>
    </location>
</feature>
<comment type="caution">
    <text evidence="11">The sequence shown here is derived from an EMBL/GenBank/DDBJ whole genome shotgun (WGS) entry which is preliminary data.</text>
</comment>
<accession>A0AAV9UME6</accession>